<name>A0A8I6R859_CIMLE</name>
<dbReference type="InterPro" id="IPR052436">
    <property type="entry name" value="LTO1_adapter"/>
</dbReference>
<evidence type="ECO:0000313" key="1">
    <source>
        <dbReference type="EnsemblMetazoa" id="XP_014241019.1"/>
    </source>
</evidence>
<reference evidence="1" key="1">
    <citation type="submission" date="2022-01" db="UniProtKB">
        <authorList>
            <consortium name="EnsemblMetazoa"/>
        </authorList>
    </citation>
    <scope>IDENTIFICATION</scope>
</reference>
<sequence>MLVADEEEDINDAFDSIALGEESVKEESFQEGEEKGRICGLSEGYHLGFHRGAEIGAELGYYSAFTSYYLSLLPGLSDKVSNCLEKLKEKVRSVPTENLESFDVHGALDASRALFKKSCALLKIDSCLPVKQDFDT</sequence>
<dbReference type="KEGG" id="clec:106661838"/>
<dbReference type="OMA" id="DHQDDNL"/>
<dbReference type="OrthoDB" id="48036at2759"/>
<dbReference type="PANTHER" id="PTHR28532:SF1">
    <property type="entry name" value="ORAL CANCER OVEREXPRESSED 1"/>
    <property type="match status" value="1"/>
</dbReference>
<organism evidence="1 2">
    <name type="scientific">Cimex lectularius</name>
    <name type="common">Bed bug</name>
    <name type="synonym">Acanthia lectularia</name>
    <dbReference type="NCBI Taxonomy" id="79782"/>
    <lineage>
        <taxon>Eukaryota</taxon>
        <taxon>Metazoa</taxon>
        <taxon>Ecdysozoa</taxon>
        <taxon>Arthropoda</taxon>
        <taxon>Hexapoda</taxon>
        <taxon>Insecta</taxon>
        <taxon>Pterygota</taxon>
        <taxon>Neoptera</taxon>
        <taxon>Paraneoptera</taxon>
        <taxon>Hemiptera</taxon>
        <taxon>Heteroptera</taxon>
        <taxon>Panheteroptera</taxon>
        <taxon>Cimicomorpha</taxon>
        <taxon>Cimicidae</taxon>
        <taxon>Cimex</taxon>
    </lineage>
</organism>
<dbReference type="Proteomes" id="UP000494040">
    <property type="component" value="Unassembled WGS sequence"/>
</dbReference>
<dbReference type="EnsemblMetazoa" id="XM_014385533.2">
    <property type="protein sequence ID" value="XP_014241019.1"/>
    <property type="gene ID" value="LOC106661838"/>
</dbReference>
<evidence type="ECO:0008006" key="3">
    <source>
        <dbReference type="Google" id="ProtNLM"/>
    </source>
</evidence>
<gene>
    <name evidence="1" type="primary">106661838</name>
</gene>
<evidence type="ECO:0000313" key="2">
    <source>
        <dbReference type="Proteomes" id="UP000494040"/>
    </source>
</evidence>
<dbReference type="PANTHER" id="PTHR28532">
    <property type="entry name" value="GEO13458P1"/>
    <property type="match status" value="1"/>
</dbReference>
<protein>
    <recommendedName>
        <fullName evidence="3">Essential protein Yae1 N-terminal domain-containing protein</fullName>
    </recommendedName>
</protein>
<dbReference type="AlphaFoldDB" id="A0A8I6R859"/>
<accession>A0A8I6R859</accession>
<keyword evidence="2" id="KW-1185">Reference proteome</keyword>
<proteinExistence type="predicted"/>